<dbReference type="GO" id="GO:0045211">
    <property type="term" value="C:postsynaptic membrane"/>
    <property type="evidence" value="ECO:0007669"/>
    <property type="project" value="TreeGrafter"/>
</dbReference>
<dbReference type="Gene3D" id="1.10.287.70">
    <property type="match status" value="1"/>
</dbReference>
<feature type="non-terminal residue" evidence="8">
    <location>
        <position position="42"/>
    </location>
</feature>
<keyword evidence="5" id="KW-0406">Ion transport</keyword>
<proteinExistence type="predicted"/>
<sequence length="42" mass="4887">MLLVFFLVLGIVIFASLVYYAERVEVNPENQFQSIPLGLWWA</sequence>
<accession>A0A3P7E5K9</accession>
<keyword evidence="4" id="KW-1133">Transmembrane helix</keyword>
<dbReference type="GO" id="GO:0005251">
    <property type="term" value="F:delayed rectifier potassium channel activity"/>
    <property type="evidence" value="ECO:0007669"/>
    <property type="project" value="TreeGrafter"/>
</dbReference>
<evidence type="ECO:0000256" key="4">
    <source>
        <dbReference type="ARBA" id="ARBA00022989"/>
    </source>
</evidence>
<dbReference type="GO" id="GO:0043679">
    <property type="term" value="C:axon terminus"/>
    <property type="evidence" value="ECO:0007669"/>
    <property type="project" value="TreeGrafter"/>
</dbReference>
<dbReference type="GO" id="GO:0032590">
    <property type="term" value="C:dendrite membrane"/>
    <property type="evidence" value="ECO:0007669"/>
    <property type="project" value="TreeGrafter"/>
</dbReference>
<dbReference type="PANTHER" id="PTHR11537">
    <property type="entry name" value="VOLTAGE-GATED POTASSIUM CHANNEL"/>
    <property type="match status" value="1"/>
</dbReference>
<keyword evidence="3" id="KW-0812">Transmembrane</keyword>
<dbReference type="InterPro" id="IPR028325">
    <property type="entry name" value="VG_K_chnl"/>
</dbReference>
<dbReference type="GO" id="GO:0001508">
    <property type="term" value="P:action potential"/>
    <property type="evidence" value="ECO:0007669"/>
    <property type="project" value="TreeGrafter"/>
</dbReference>
<keyword evidence="9" id="KW-1185">Reference proteome</keyword>
<evidence type="ECO:0000256" key="7">
    <source>
        <dbReference type="ARBA" id="ARBA00023303"/>
    </source>
</evidence>
<evidence type="ECO:0000256" key="2">
    <source>
        <dbReference type="ARBA" id="ARBA00022448"/>
    </source>
</evidence>
<keyword evidence="6" id="KW-0472">Membrane</keyword>
<protein>
    <submittedName>
        <fullName evidence="8">Uncharacterized protein</fullName>
    </submittedName>
</protein>
<reference evidence="8 9" key="1">
    <citation type="submission" date="2018-11" db="EMBL/GenBank/DDBJ databases">
        <authorList>
            <consortium name="Pathogen Informatics"/>
        </authorList>
    </citation>
    <scope>NUCLEOTIDE SEQUENCE [LARGE SCALE GENOMIC DNA]</scope>
</reference>
<evidence type="ECO:0000313" key="9">
    <source>
        <dbReference type="Proteomes" id="UP000270924"/>
    </source>
</evidence>
<comment type="subcellular location">
    <subcellularLocation>
        <location evidence="1">Membrane</location>
        <topology evidence="1">Multi-pass membrane protein</topology>
    </subcellularLocation>
</comment>
<gene>
    <name evidence="8" type="ORF">WBA_LOCUS9901</name>
</gene>
<organism evidence="8 9">
    <name type="scientific">Wuchereria bancrofti</name>
    <dbReference type="NCBI Taxonomy" id="6293"/>
    <lineage>
        <taxon>Eukaryota</taxon>
        <taxon>Metazoa</taxon>
        <taxon>Ecdysozoa</taxon>
        <taxon>Nematoda</taxon>
        <taxon>Chromadorea</taxon>
        <taxon>Rhabditida</taxon>
        <taxon>Spirurina</taxon>
        <taxon>Spiruromorpha</taxon>
        <taxon>Filarioidea</taxon>
        <taxon>Onchocercidae</taxon>
        <taxon>Wuchereria</taxon>
    </lineage>
</organism>
<evidence type="ECO:0000313" key="8">
    <source>
        <dbReference type="EMBL" id="VDM17890.1"/>
    </source>
</evidence>
<evidence type="ECO:0000256" key="5">
    <source>
        <dbReference type="ARBA" id="ARBA00023065"/>
    </source>
</evidence>
<evidence type="ECO:0000256" key="6">
    <source>
        <dbReference type="ARBA" id="ARBA00023136"/>
    </source>
</evidence>
<dbReference type="InParanoid" id="A0A3P7E5K9"/>
<dbReference type="EMBL" id="UYWW01010532">
    <property type="protein sequence ID" value="VDM17890.1"/>
    <property type="molecule type" value="Genomic_DNA"/>
</dbReference>
<dbReference type="AlphaFoldDB" id="A0A3P7E5K9"/>
<dbReference type="PANTHER" id="PTHR11537:SF252">
    <property type="entry name" value="POTASSIUM VOLTAGE-GATED CHANNEL PROTEIN SHAW"/>
    <property type="match status" value="1"/>
</dbReference>
<dbReference type="Proteomes" id="UP000270924">
    <property type="component" value="Unassembled WGS sequence"/>
</dbReference>
<dbReference type="SUPFAM" id="SSF81324">
    <property type="entry name" value="Voltage-gated potassium channels"/>
    <property type="match status" value="1"/>
</dbReference>
<evidence type="ECO:0000256" key="3">
    <source>
        <dbReference type="ARBA" id="ARBA00022692"/>
    </source>
</evidence>
<keyword evidence="2" id="KW-0813">Transport</keyword>
<dbReference type="GO" id="GO:0032809">
    <property type="term" value="C:neuronal cell body membrane"/>
    <property type="evidence" value="ECO:0007669"/>
    <property type="project" value="TreeGrafter"/>
</dbReference>
<name>A0A3P7E5K9_WUCBA</name>
<evidence type="ECO:0000256" key="1">
    <source>
        <dbReference type="ARBA" id="ARBA00004141"/>
    </source>
</evidence>
<keyword evidence="7" id="KW-0407">Ion channel</keyword>
<dbReference type="GO" id="GO:0008076">
    <property type="term" value="C:voltage-gated potassium channel complex"/>
    <property type="evidence" value="ECO:0007669"/>
    <property type="project" value="InterPro"/>
</dbReference>
<dbReference type="GO" id="GO:0042734">
    <property type="term" value="C:presynaptic membrane"/>
    <property type="evidence" value="ECO:0007669"/>
    <property type="project" value="TreeGrafter"/>
</dbReference>